<organism evidence="8 9">
    <name type="scientific">Rhizophagus clarus</name>
    <dbReference type="NCBI Taxonomy" id="94130"/>
    <lineage>
        <taxon>Eukaryota</taxon>
        <taxon>Fungi</taxon>
        <taxon>Fungi incertae sedis</taxon>
        <taxon>Mucoromycota</taxon>
        <taxon>Glomeromycotina</taxon>
        <taxon>Glomeromycetes</taxon>
        <taxon>Glomerales</taxon>
        <taxon>Glomeraceae</taxon>
        <taxon>Rhizophagus</taxon>
    </lineage>
</organism>
<feature type="transmembrane region" description="Helical" evidence="6">
    <location>
        <begin position="939"/>
        <end position="960"/>
    </location>
</feature>
<feature type="domain" description="Ion transport" evidence="7">
    <location>
        <begin position="883"/>
        <end position="1105"/>
    </location>
</feature>
<accession>A0A8H3L7H5</accession>
<evidence type="ECO:0000256" key="5">
    <source>
        <dbReference type="ARBA" id="ARBA00023136"/>
    </source>
</evidence>
<dbReference type="PANTHER" id="PTHR10582:SF2">
    <property type="entry name" value="INACTIVE"/>
    <property type="match status" value="1"/>
</dbReference>
<sequence>MSEHSSIDIGPDTNEEYYVAISPNGSIVATFNQNDSFISIRKIETNDEARKIPIQFDKPTNILGWSLAVSDVINDICLVAISCVTDKDMNPKEIEKDVFRRKFRNFISIRRLLLWVYRYFSVMLFILYAAFASSSISILSYAYYIIIAIVIFYLYEKFVNTRNPLKGDNKIFKLSCSSSDGIINLFKISFNDDRDNDNYIIHSIGGVVTFLKNFKNSSNNNATIICMNSVKIKKFNIKLDKNITAVSKESTYLLPENLFEKLESFKDSKCKWNYLLKSNFQKYLMVDTSKNDYVQSIEIYDINNLKLVNVFHRNLGEDFLISDDNEPGIFAISTDSRLFAYSHKDNIITLYLMESGLEVVSKKFDNIYKIRLLKFIEKDKSLFIIEEDKKNDWKFHIWLISGCLNDIQECLLDILDSNDSILSKYNGQHYNISKVNEKVVFYNKNQNQRSEHEITIKRVTFGKNDCMADAHEYESSGLEPWNNNARTLRGKFLNDDDKKFLLIIGQNSIQLWKSKSENFVDYNDFKNFENSNLVYILINDKIKQTGFQIEDDMVTVIIHACKSLVHLYNNNNINNKKCQKFISGITNIIKDFIKRYPDNWKLMEVQYPLMAYLIYSRSFSLIKYILFDANSQITGKLHKPRENYFSPYYKELKNENSDPANDLENSDPDNDLESKAANDLELALNFCQKRNAVMLGYLLEYYSENSMTHIGWMINVTKILPYLSGISDHDYYGNYMDLLLYKPCFGEMKYNFPIKRFKMVSASQNTLKVYVPLTNLLSANSSPSLYKKIRKDMEPDVCMVPLINFTTYNNLKTKNKSKKIYTYFLYFWGLLLPPFYKELKDKKFDLFLQFKKNETIFLIPAIEAAINSRWYQAMAYWMKPLSLYAIFLIIYSILHDLTPITDTFQNIGIAMFYYIGAYLLIIEIMQIRKYKIKKYLKDIFNIFDLISIIFGVIAFSFMYFTELNNILLMSLIYSITILILWIEMLLWFRLFSLTAIYIFIFGNILKMVIPFFVFMTIVIVGFANAMHYLDNLRHIVPSGHHQDNPFDNIWNSIFSMYYLSTNNLNDYSDDWVFKSYTLVANIFLVFVLTNMIIAVMNDGFKKAKNDGNIGLLKYRTELIDDFEKLDIPFNNPSQDSPYICYLQDPKLMKNWMEKSKELREKKLYSWFRENVDKENITYDGVDITSWYELISSNEN</sequence>
<dbReference type="SUPFAM" id="SSF82171">
    <property type="entry name" value="DPP6 N-terminal domain-like"/>
    <property type="match status" value="1"/>
</dbReference>
<dbReference type="Pfam" id="PF00520">
    <property type="entry name" value="Ion_trans"/>
    <property type="match status" value="1"/>
</dbReference>
<evidence type="ECO:0000256" key="3">
    <source>
        <dbReference type="ARBA" id="ARBA00022737"/>
    </source>
</evidence>
<comment type="caution">
    <text evidence="8">The sequence shown here is derived from an EMBL/GenBank/DDBJ whole genome shotgun (WGS) entry which is preliminary data.</text>
</comment>
<dbReference type="OrthoDB" id="6600807at2759"/>
<evidence type="ECO:0000259" key="7">
    <source>
        <dbReference type="Pfam" id="PF00520"/>
    </source>
</evidence>
<dbReference type="InterPro" id="IPR024862">
    <property type="entry name" value="TRPV"/>
</dbReference>
<keyword evidence="5 6" id="KW-0472">Membrane</keyword>
<feature type="transmembrane region" description="Helical" evidence="6">
    <location>
        <begin position="907"/>
        <end position="927"/>
    </location>
</feature>
<feature type="transmembrane region" description="Helical" evidence="6">
    <location>
        <begin position="138"/>
        <end position="155"/>
    </location>
</feature>
<evidence type="ECO:0000313" key="9">
    <source>
        <dbReference type="Proteomes" id="UP000615446"/>
    </source>
</evidence>
<dbReference type="PANTHER" id="PTHR10582">
    <property type="entry name" value="TRANSIENT RECEPTOR POTENTIAL ION CHANNEL PROTEIN"/>
    <property type="match status" value="1"/>
</dbReference>
<dbReference type="AlphaFoldDB" id="A0A8H3L7H5"/>
<dbReference type="GO" id="GO:0005216">
    <property type="term" value="F:monoatomic ion channel activity"/>
    <property type="evidence" value="ECO:0007669"/>
    <property type="project" value="InterPro"/>
</dbReference>
<feature type="transmembrane region" description="Helical" evidence="6">
    <location>
        <begin position="883"/>
        <end position="901"/>
    </location>
</feature>
<dbReference type="InterPro" id="IPR005821">
    <property type="entry name" value="Ion_trans_dom"/>
</dbReference>
<feature type="transmembrane region" description="Helical" evidence="6">
    <location>
        <begin position="112"/>
        <end position="132"/>
    </location>
</feature>
<name>A0A8H3L7H5_9GLOM</name>
<reference evidence="8" key="1">
    <citation type="submission" date="2019-10" db="EMBL/GenBank/DDBJ databases">
        <title>Conservation and host-specific expression of non-tandemly repeated heterogenous ribosome RNA gene in arbuscular mycorrhizal fungi.</title>
        <authorList>
            <person name="Maeda T."/>
            <person name="Kobayashi Y."/>
            <person name="Nakagawa T."/>
            <person name="Ezawa T."/>
            <person name="Yamaguchi K."/>
            <person name="Bino T."/>
            <person name="Nishimoto Y."/>
            <person name="Shigenobu S."/>
            <person name="Kawaguchi M."/>
        </authorList>
    </citation>
    <scope>NUCLEOTIDE SEQUENCE</scope>
    <source>
        <strain evidence="8">HR1</strain>
    </source>
</reference>
<dbReference type="GO" id="GO:0005886">
    <property type="term" value="C:plasma membrane"/>
    <property type="evidence" value="ECO:0007669"/>
    <property type="project" value="TreeGrafter"/>
</dbReference>
<evidence type="ECO:0000256" key="4">
    <source>
        <dbReference type="ARBA" id="ARBA00022989"/>
    </source>
</evidence>
<dbReference type="Proteomes" id="UP000615446">
    <property type="component" value="Unassembled WGS sequence"/>
</dbReference>
<keyword evidence="2 6" id="KW-0812">Transmembrane</keyword>
<evidence type="ECO:0000256" key="2">
    <source>
        <dbReference type="ARBA" id="ARBA00022692"/>
    </source>
</evidence>
<feature type="transmembrane region" description="Helical" evidence="6">
    <location>
        <begin position="966"/>
        <end position="988"/>
    </location>
</feature>
<keyword evidence="3" id="KW-0677">Repeat</keyword>
<protein>
    <recommendedName>
        <fullName evidence="7">Ion transport domain-containing protein</fullName>
    </recommendedName>
</protein>
<feature type="transmembrane region" description="Helical" evidence="6">
    <location>
        <begin position="1076"/>
        <end position="1096"/>
    </location>
</feature>
<evidence type="ECO:0000313" key="8">
    <source>
        <dbReference type="EMBL" id="GES82074.1"/>
    </source>
</evidence>
<dbReference type="GO" id="GO:0098703">
    <property type="term" value="P:calcium ion import across plasma membrane"/>
    <property type="evidence" value="ECO:0007669"/>
    <property type="project" value="TreeGrafter"/>
</dbReference>
<gene>
    <name evidence="8" type="ORF">RCL2_000930400</name>
</gene>
<evidence type="ECO:0000256" key="6">
    <source>
        <dbReference type="SAM" id="Phobius"/>
    </source>
</evidence>
<dbReference type="EMBL" id="BLAL01000059">
    <property type="protein sequence ID" value="GES82074.1"/>
    <property type="molecule type" value="Genomic_DNA"/>
</dbReference>
<comment type="subcellular location">
    <subcellularLocation>
        <location evidence="1">Membrane</location>
        <topology evidence="1">Multi-pass membrane protein</topology>
    </subcellularLocation>
</comment>
<proteinExistence type="predicted"/>
<feature type="transmembrane region" description="Helical" evidence="6">
    <location>
        <begin position="995"/>
        <end position="1023"/>
    </location>
</feature>
<keyword evidence="4 6" id="KW-1133">Transmembrane helix</keyword>
<evidence type="ECO:0000256" key="1">
    <source>
        <dbReference type="ARBA" id="ARBA00004141"/>
    </source>
</evidence>